<dbReference type="GO" id="GO:0005525">
    <property type="term" value="F:GTP binding"/>
    <property type="evidence" value="ECO:0007669"/>
    <property type="project" value="UniProtKB-KW"/>
</dbReference>
<accession>A0A1M2VL62</accession>
<evidence type="ECO:0000256" key="2">
    <source>
        <dbReference type="ARBA" id="ARBA00022741"/>
    </source>
</evidence>
<evidence type="ECO:0000256" key="6">
    <source>
        <dbReference type="SAM" id="MobiDB-lite"/>
    </source>
</evidence>
<feature type="non-terminal residue" evidence="7">
    <location>
        <position position="1"/>
    </location>
</feature>
<dbReference type="InterPro" id="IPR027417">
    <property type="entry name" value="P-loop_NTPase"/>
</dbReference>
<reference evidence="7 8" key="1">
    <citation type="submission" date="2016-10" db="EMBL/GenBank/DDBJ databases">
        <title>Genome sequence of the basidiomycete white-rot fungus Trametes pubescens.</title>
        <authorList>
            <person name="Makela M.R."/>
            <person name="Granchi Z."/>
            <person name="Peng M."/>
            <person name="De Vries R.P."/>
            <person name="Grigoriev I."/>
            <person name="Riley R."/>
            <person name="Hilden K."/>
        </authorList>
    </citation>
    <scope>NUCLEOTIDE SEQUENCE [LARGE SCALE GENOMIC DNA]</scope>
    <source>
        <strain evidence="7 8">FBCC735</strain>
    </source>
</reference>
<comment type="function">
    <text evidence="5">Small GTPase required for proper nuclear import of RNA polymerase II (RNAPII). May act at an RNAP assembly step prior to nuclear import.</text>
</comment>
<keyword evidence="3 5" id="KW-0378">Hydrolase</keyword>
<dbReference type="Proteomes" id="UP000184267">
    <property type="component" value="Unassembled WGS sequence"/>
</dbReference>
<dbReference type="AlphaFoldDB" id="A0A1M2VL62"/>
<evidence type="ECO:0000313" key="7">
    <source>
        <dbReference type="EMBL" id="OJT08354.1"/>
    </source>
</evidence>
<dbReference type="Gene3D" id="3.40.50.300">
    <property type="entry name" value="P-loop containing nucleotide triphosphate hydrolases"/>
    <property type="match status" value="2"/>
</dbReference>
<dbReference type="Pfam" id="PF03029">
    <property type="entry name" value="ATP_bind_1"/>
    <property type="match status" value="1"/>
</dbReference>
<dbReference type="EMBL" id="MNAD01001054">
    <property type="protein sequence ID" value="OJT08354.1"/>
    <property type="molecule type" value="Genomic_DNA"/>
</dbReference>
<sequence length="212" mass="24195">YNLGPNGGILTALNLFTTKFDQVLEYVEKSANEHDILYKTKLPFILVFNKTDVQPHEFAIEWMQDFETFQAALASHQGTTDDEGEPTYMNSLMNSMSLVLDEFYKHLTTVKDESMSRFMKDLTLDREKNPAAAAADRWDPAEEEEEDEDEDDLDVNIIDRSACPTLLCPFYHARAPTLTFGVAGEDAWPGQYIDVTRMRPRNDEGMAWPRPG</sequence>
<proteinExistence type="inferred from homology"/>
<gene>
    <name evidence="7" type="ORF">TRAPUB_749</name>
</gene>
<dbReference type="EC" id="3.6.5.-" evidence="5"/>
<comment type="caution">
    <text evidence="7">The sequence shown here is derived from an EMBL/GenBank/DDBJ whole genome shotgun (WGS) entry which is preliminary data.</text>
</comment>
<evidence type="ECO:0000256" key="4">
    <source>
        <dbReference type="ARBA" id="ARBA00023134"/>
    </source>
</evidence>
<protein>
    <recommendedName>
        <fullName evidence="5">GPN-loop GTPase</fullName>
        <ecNumber evidence="5">3.6.5.-</ecNumber>
    </recommendedName>
</protein>
<evidence type="ECO:0000313" key="8">
    <source>
        <dbReference type="Proteomes" id="UP000184267"/>
    </source>
</evidence>
<evidence type="ECO:0000256" key="1">
    <source>
        <dbReference type="ARBA" id="ARBA00005290"/>
    </source>
</evidence>
<name>A0A1M2VL62_TRAPU</name>
<keyword evidence="8" id="KW-1185">Reference proteome</keyword>
<comment type="subcellular location">
    <subcellularLocation>
        <location evidence="5">Cytoplasm</location>
    </subcellularLocation>
    <subcellularLocation>
        <location evidence="5">Nucleus</location>
    </subcellularLocation>
</comment>
<organism evidence="7 8">
    <name type="scientific">Trametes pubescens</name>
    <name type="common">White-rot fungus</name>
    <dbReference type="NCBI Taxonomy" id="154538"/>
    <lineage>
        <taxon>Eukaryota</taxon>
        <taxon>Fungi</taxon>
        <taxon>Dikarya</taxon>
        <taxon>Basidiomycota</taxon>
        <taxon>Agaricomycotina</taxon>
        <taxon>Agaricomycetes</taxon>
        <taxon>Polyporales</taxon>
        <taxon>Polyporaceae</taxon>
        <taxon>Trametes</taxon>
    </lineage>
</organism>
<evidence type="ECO:0000256" key="3">
    <source>
        <dbReference type="ARBA" id="ARBA00022801"/>
    </source>
</evidence>
<dbReference type="GO" id="GO:0003924">
    <property type="term" value="F:GTPase activity"/>
    <property type="evidence" value="ECO:0007669"/>
    <property type="project" value="TreeGrafter"/>
</dbReference>
<keyword evidence="5" id="KW-0963">Cytoplasm</keyword>
<dbReference type="GO" id="GO:0005634">
    <property type="term" value="C:nucleus"/>
    <property type="evidence" value="ECO:0007669"/>
    <property type="project" value="UniProtKB-SubCell"/>
</dbReference>
<dbReference type="OrthoDB" id="243313at2759"/>
<feature type="region of interest" description="Disordered" evidence="6">
    <location>
        <begin position="129"/>
        <end position="155"/>
    </location>
</feature>
<feature type="compositionally biased region" description="Acidic residues" evidence="6">
    <location>
        <begin position="141"/>
        <end position="154"/>
    </location>
</feature>
<dbReference type="STRING" id="154538.A0A1M2VL62"/>
<dbReference type="PANTHER" id="PTHR21231">
    <property type="entry name" value="XPA-BINDING PROTEIN 1-RELATED"/>
    <property type="match status" value="1"/>
</dbReference>
<comment type="similarity">
    <text evidence="1 5">Belongs to the GPN-loop GTPase family.</text>
</comment>
<dbReference type="InterPro" id="IPR004130">
    <property type="entry name" value="Gpn"/>
</dbReference>
<keyword evidence="2 5" id="KW-0547">Nucleotide-binding</keyword>
<keyword evidence="4 5" id="KW-0342">GTP-binding</keyword>
<evidence type="ECO:0000256" key="5">
    <source>
        <dbReference type="RuleBase" id="RU365059"/>
    </source>
</evidence>
<comment type="subunit">
    <text evidence="5">Binds to RNA polymerase II.</text>
</comment>
<dbReference type="PANTHER" id="PTHR21231:SF8">
    <property type="entry name" value="GPN-LOOP GTPASE 1"/>
    <property type="match status" value="1"/>
</dbReference>
<dbReference type="GO" id="GO:0005737">
    <property type="term" value="C:cytoplasm"/>
    <property type="evidence" value="ECO:0007669"/>
    <property type="project" value="UniProtKB-SubCell"/>
</dbReference>